<organismHost>
    <name type="scientific">Crocodylus johnstoni</name>
    <name type="common">Australian freshwater crocodile</name>
    <dbReference type="NCBI Taxonomy" id="184234"/>
</organismHost>
<accession>Q06ZZ0</accession>
<keyword evidence="2" id="KW-1185">Reference proteome</keyword>
<dbReference type="EMBL" id="DQ356948">
    <property type="protein sequence ID" value="ABJ09052.1"/>
    <property type="molecule type" value="Genomic_DNA"/>
</dbReference>
<sequence>MACARTLRSTWVKYANCFRTRVAVDWSNAYFCIRDLWVKQVRCPVLVVMFIDGNDNLLSEVRLGGYPETEQPFCDHRIVVRPQSVAGASRLEIHYHCDDRDYLRFAVLSEHGYRCLRSQGGGDDLTAVLIEEI</sequence>
<organismHost>
    <name type="scientific">Crocodylus niloticus</name>
    <name type="common">Nile crocodile</name>
    <name type="synonym">African crocodile</name>
    <dbReference type="NCBI Taxonomy" id="8501"/>
</organismHost>
<dbReference type="Proteomes" id="UP000011300">
    <property type="component" value="Segment"/>
</dbReference>
<dbReference type="RefSeq" id="YP_784351.1">
    <property type="nucleotide sequence ID" value="NC_008030.1"/>
</dbReference>
<reference evidence="1 2" key="1">
    <citation type="journal article" date="2006" name="J. Virol.">
        <title>Genome of crocodilepox virus.</title>
        <authorList>
            <person name="Afonso C.L."/>
            <person name="Tulman E.R."/>
            <person name="Delhon G."/>
            <person name="Lu Z."/>
            <person name="Viljoen G.J."/>
            <person name="Wallace D.B."/>
            <person name="Kutish G.F."/>
            <person name="Rock D.L."/>
        </authorList>
    </citation>
    <scope>NUCLEOTIDE SEQUENCE [LARGE SCALE GENOMIC DNA]</scope>
    <source>
        <strain evidence="2">Isolate Crocodylus niloticus/Zimbabwe/Ume/2001</strain>
    </source>
</reference>
<name>Q06ZZ0_CPRVZ</name>
<protein>
    <submittedName>
        <fullName evidence="1">Uncharacterized protein</fullName>
    </submittedName>
</protein>
<organism evidence="1 2">
    <name type="scientific">Nile crocodilepox virus (isolate Crocodylus niloticus/Zimbabwe/Ume/2001)</name>
    <name type="common">CRV</name>
    <dbReference type="NCBI Taxonomy" id="1289473"/>
    <lineage>
        <taxon>Viruses</taxon>
        <taxon>Varidnaviria</taxon>
        <taxon>Bamfordvirae</taxon>
        <taxon>Nucleocytoviricota</taxon>
        <taxon>Pokkesviricetes</taxon>
        <taxon>Chitovirales</taxon>
        <taxon>Poxviridae</taxon>
        <taxon>Chordopoxvirinae</taxon>
        <taxon>Crocodylidpoxvirus</taxon>
        <taxon>Crocodylidpoxvirus nilecrocodilepox</taxon>
        <taxon>Nile crocodilepox virus</taxon>
    </lineage>
</organism>
<evidence type="ECO:0000313" key="1">
    <source>
        <dbReference type="EMBL" id="ABJ09052.1"/>
    </source>
</evidence>
<organismHost>
    <name type="scientific">Crocodylus porosus</name>
    <name type="common">Saltwater crocodile</name>
    <name type="synonym">Estuarine crocodile</name>
    <dbReference type="NCBI Taxonomy" id="8502"/>
</organismHost>
<proteinExistence type="predicted"/>
<evidence type="ECO:0000313" key="2">
    <source>
        <dbReference type="Proteomes" id="UP000011300"/>
    </source>
</evidence>
<dbReference type="KEGG" id="vg:4363414"/>
<dbReference type="GeneID" id="4363414"/>
<gene>
    <name evidence="1" type="ORF">CRV161</name>
</gene>